<gene>
    <name evidence="3" type="ordered locus">Jden_1906</name>
</gene>
<proteinExistence type="predicted"/>
<dbReference type="RefSeq" id="WP_015772177.1">
    <property type="nucleotide sequence ID" value="NC_013174.1"/>
</dbReference>
<sequence length="450" mass="47129">MPSLSSVRNVVLSAVVMFLAFTVAACSAPASQSSTPPPQPTHENTRGVTAYGTDGAVVEWSVVHRDAVSEIPRDMVVSDGHVVPVWGCDRFIVDRGDAGAGLRLAVALPGDRCGEDPAQVPAGDLPGVVEEGIFRAFSPSVFLVDGAPRRVTGMTVGEGVAVWQEHPVGHADDGDWFVFAADVLTGDTWLLLTSRDVWGELPPIPSPPFRPVVTAGQVSFSLSIPADGDLGAEHAVHVQGDAHAVHALVSIDVRGAEVSIDRHDVAGVVHLSEGLATVSSDIVEVVPTDGDQRSGRLPAAVAVVVEAPTGDRPVLEVGHDRAGYLTVRDVFTQVAGAGDVVAAGVGGDLYVRDSATNQAWKVPSAVFPPMLHDAQVDVTNVDVVGTRVAWSLRGHGDDAHSVVAFFDVDTQRVAWANVAGTTEFLTHHDDSVSWVSRGEAGPALSQAPWM</sequence>
<dbReference type="AlphaFoldDB" id="C7QZZ1"/>
<feature type="region of interest" description="Disordered" evidence="1">
    <location>
        <begin position="29"/>
        <end position="48"/>
    </location>
</feature>
<reference evidence="3 4" key="1">
    <citation type="journal article" date="2009" name="Stand. Genomic Sci.">
        <title>Complete genome sequence of Jonesia denitrificans type strain (Prevot 55134).</title>
        <authorList>
            <person name="Pukall R."/>
            <person name="Gehrich-Schroter G."/>
            <person name="Lapidus A."/>
            <person name="Nolan M."/>
            <person name="Glavina Del Rio T."/>
            <person name="Lucas S."/>
            <person name="Chen F."/>
            <person name="Tice H."/>
            <person name="Pitluck S."/>
            <person name="Cheng J.F."/>
            <person name="Copeland A."/>
            <person name="Saunders E."/>
            <person name="Brettin T."/>
            <person name="Detter J.C."/>
            <person name="Bruce D."/>
            <person name="Goodwin L."/>
            <person name="Pati A."/>
            <person name="Ivanova N."/>
            <person name="Mavromatis K."/>
            <person name="Ovchinnikova G."/>
            <person name="Chen A."/>
            <person name="Palaniappan K."/>
            <person name="Land M."/>
            <person name="Hauser L."/>
            <person name="Chang Y.J."/>
            <person name="Jeffries C.D."/>
            <person name="Chain P."/>
            <person name="Goker M."/>
            <person name="Bristow J."/>
            <person name="Eisen J.A."/>
            <person name="Markowitz V."/>
            <person name="Hugenholtz P."/>
            <person name="Kyrpides N.C."/>
            <person name="Klenk H.P."/>
            <person name="Han C."/>
        </authorList>
    </citation>
    <scope>NUCLEOTIDE SEQUENCE [LARGE SCALE GENOMIC DNA]</scope>
    <source>
        <strain evidence="4">ATCC 14870 / DSM 20603 / BCRC 15368 / CIP 55.134 / JCM 11481 / NBRC 15587 / NCTC 10816 / Prevot 55134</strain>
    </source>
</reference>
<dbReference type="OrthoDB" id="4824024at2"/>
<dbReference type="HOGENOM" id="CLU_608042_0_0_11"/>
<evidence type="ECO:0000313" key="4">
    <source>
        <dbReference type="Proteomes" id="UP000000628"/>
    </source>
</evidence>
<protein>
    <recommendedName>
        <fullName evidence="5">Pyrrolo-quinoline quinone</fullName>
    </recommendedName>
</protein>
<feature type="chain" id="PRO_5038507136" description="Pyrrolo-quinoline quinone" evidence="2">
    <location>
        <begin position="28"/>
        <end position="450"/>
    </location>
</feature>
<keyword evidence="4" id="KW-1185">Reference proteome</keyword>
<evidence type="ECO:0008006" key="5">
    <source>
        <dbReference type="Google" id="ProtNLM"/>
    </source>
</evidence>
<dbReference type="Proteomes" id="UP000000628">
    <property type="component" value="Chromosome"/>
</dbReference>
<keyword evidence="2" id="KW-0732">Signal</keyword>
<organism evidence="3 4">
    <name type="scientific">Jonesia denitrificans (strain ATCC 14870 / DSM 20603 / BCRC 15368 / CIP 55.134 / JCM 11481 / NBRC 15587 / NCTC 10816 / Prevot 55134)</name>
    <name type="common">Listeria denitrificans</name>
    <dbReference type="NCBI Taxonomy" id="471856"/>
    <lineage>
        <taxon>Bacteria</taxon>
        <taxon>Bacillati</taxon>
        <taxon>Actinomycetota</taxon>
        <taxon>Actinomycetes</taxon>
        <taxon>Micrococcales</taxon>
        <taxon>Jonesiaceae</taxon>
        <taxon>Jonesia</taxon>
    </lineage>
</organism>
<evidence type="ECO:0000256" key="2">
    <source>
        <dbReference type="SAM" id="SignalP"/>
    </source>
</evidence>
<dbReference type="KEGG" id="jde:Jden_1906"/>
<evidence type="ECO:0000256" key="1">
    <source>
        <dbReference type="SAM" id="MobiDB-lite"/>
    </source>
</evidence>
<dbReference type="STRING" id="471856.Jden_1906"/>
<name>C7QZZ1_JONDD</name>
<dbReference type="EMBL" id="CP001706">
    <property type="protein sequence ID" value="ACV09549.1"/>
    <property type="molecule type" value="Genomic_DNA"/>
</dbReference>
<accession>C7QZZ1</accession>
<feature type="signal peptide" evidence="2">
    <location>
        <begin position="1"/>
        <end position="27"/>
    </location>
</feature>
<evidence type="ECO:0000313" key="3">
    <source>
        <dbReference type="EMBL" id="ACV09549.1"/>
    </source>
</evidence>